<evidence type="ECO:0000313" key="1">
    <source>
        <dbReference type="EMBL" id="MDT8997755.1"/>
    </source>
</evidence>
<evidence type="ECO:0000313" key="2">
    <source>
        <dbReference type="Proteomes" id="UP001246372"/>
    </source>
</evidence>
<name>A0ABU3P6A9_9BURK</name>
<accession>A0ABU3P6A9</accession>
<dbReference type="RefSeq" id="WP_315647977.1">
    <property type="nucleotide sequence ID" value="NZ_JAVXZY010000001.1"/>
</dbReference>
<proteinExistence type="predicted"/>
<evidence type="ECO:0008006" key="3">
    <source>
        <dbReference type="Google" id="ProtNLM"/>
    </source>
</evidence>
<reference evidence="1" key="1">
    <citation type="submission" date="2023-09" db="EMBL/GenBank/DDBJ databases">
        <title>Paucibacter sp. APW11 Genome sequencing and assembly.</title>
        <authorList>
            <person name="Kim I."/>
        </authorList>
    </citation>
    <scope>NUCLEOTIDE SEQUENCE</scope>
    <source>
        <strain evidence="1">APW11</strain>
    </source>
</reference>
<dbReference type="EMBL" id="JAVXZY010000001">
    <property type="protein sequence ID" value="MDT8997755.1"/>
    <property type="molecule type" value="Genomic_DNA"/>
</dbReference>
<protein>
    <recommendedName>
        <fullName evidence="3">DUF1488 domain-containing protein</fullName>
    </recommendedName>
</protein>
<gene>
    <name evidence="1" type="ORF">RQP53_00535</name>
</gene>
<sequence>MLPPPISLREPFYHHESGTVRFWVLIEEAVIGASVGRLALHYRYCPEARDDDPLATYLSHASEVDEAVRLRWAEGALEPVMLREFDLRRVRRSP</sequence>
<dbReference type="Proteomes" id="UP001246372">
    <property type="component" value="Unassembled WGS sequence"/>
</dbReference>
<comment type="caution">
    <text evidence="1">The sequence shown here is derived from an EMBL/GenBank/DDBJ whole genome shotgun (WGS) entry which is preliminary data.</text>
</comment>
<organism evidence="1 2">
    <name type="scientific">Roseateles aquae</name>
    <dbReference type="NCBI Taxonomy" id="3077235"/>
    <lineage>
        <taxon>Bacteria</taxon>
        <taxon>Pseudomonadati</taxon>
        <taxon>Pseudomonadota</taxon>
        <taxon>Betaproteobacteria</taxon>
        <taxon>Burkholderiales</taxon>
        <taxon>Sphaerotilaceae</taxon>
        <taxon>Roseateles</taxon>
    </lineage>
</organism>
<keyword evidence="2" id="KW-1185">Reference proteome</keyword>